<dbReference type="AlphaFoldDB" id="A0A0N5A229"/>
<evidence type="ECO:0000259" key="13">
    <source>
        <dbReference type="PROSITE" id="PS51192"/>
    </source>
</evidence>
<evidence type="ECO:0000256" key="10">
    <source>
        <dbReference type="ARBA" id="ARBA00023163"/>
    </source>
</evidence>
<dbReference type="SMART" id="SM00490">
    <property type="entry name" value="HELICc"/>
    <property type="match status" value="1"/>
</dbReference>
<feature type="region of interest" description="Disordered" evidence="12">
    <location>
        <begin position="1"/>
        <end position="44"/>
    </location>
</feature>
<dbReference type="GO" id="GO:0140658">
    <property type="term" value="F:ATP-dependent chromatin remodeler activity"/>
    <property type="evidence" value="ECO:0007669"/>
    <property type="project" value="TreeGrafter"/>
</dbReference>
<dbReference type="CDD" id="cd18793">
    <property type="entry name" value="SF2_C_SNF"/>
    <property type="match status" value="1"/>
</dbReference>
<dbReference type="FunFam" id="3.40.50.300:FF:000082">
    <property type="entry name" value="ISWI chromatin remodeling complex ATPase ISW1"/>
    <property type="match status" value="1"/>
</dbReference>
<dbReference type="Gene3D" id="3.40.50.300">
    <property type="entry name" value="P-loop containing nucleotide triphosphate hydrolases"/>
    <property type="match status" value="1"/>
</dbReference>
<feature type="compositionally biased region" description="Basic residues" evidence="12">
    <location>
        <begin position="706"/>
        <end position="715"/>
    </location>
</feature>
<dbReference type="CDD" id="cd00167">
    <property type="entry name" value="SANT"/>
    <property type="match status" value="1"/>
</dbReference>
<dbReference type="CDD" id="cd17997">
    <property type="entry name" value="DEXHc_SMARCA1_SMARCA5"/>
    <property type="match status" value="1"/>
</dbReference>
<dbReference type="GO" id="GO:0016887">
    <property type="term" value="F:ATP hydrolysis activity"/>
    <property type="evidence" value="ECO:0007669"/>
    <property type="project" value="TreeGrafter"/>
</dbReference>
<dbReference type="InterPro" id="IPR027417">
    <property type="entry name" value="P-loop_NTPase"/>
</dbReference>
<dbReference type="GO" id="GO:0004386">
    <property type="term" value="F:helicase activity"/>
    <property type="evidence" value="ECO:0007669"/>
    <property type="project" value="UniProtKB-KW"/>
</dbReference>
<dbReference type="GO" id="GO:0042393">
    <property type="term" value="F:histone binding"/>
    <property type="evidence" value="ECO:0007669"/>
    <property type="project" value="TreeGrafter"/>
</dbReference>
<sequence>MVVEDMDVSEHHKETQISKDDEDYIDPSEKKVTKNETSSGLNVIPSESYKRFEDLLRKTESFSKNLEVGATSAPSKSTKTKVGDNRHRKTEKEEDEELLAAEESSGSVFMFTQSPPYIHGTLRDYQIRGVNWLINLHHNGINGILADEMGLGKTLQTISLLGYMKHLKKINGPFLVIVPKSTLQNWINEINKWCPSLKAVSLIGDEATRNLIIKDRILTNDFDIVATSYEMVLKTSNILKKFKWEFIVIDEAHRIKNEKSKLSEMVRQLNSVNRLLITGTPLQNNLHELWALLNFLLPDLFSNSEDFDSWFTNESCLGNNEEIVKRLHKVLQPFLLRRLKSDVEKSLLPKKELKVYVGLSKMQREWYTKILMKELDIINGAGKVEKTRMMNILMHLRKCCNHPYLFDGAEPGPPYTTDKHLVDNCGKMVLLDKLLAKLKNQGSRVLIFSQMSRMLDLLEDYCWWRGYQYCRLDGQTAHEDRQRSIDEYNAPGSEKFIFMLTTRAGGLGINLTSADVVIIYDSDWNPQMDLQAMDRAHRIGQKKQVRVFRLITEDTVDERIIEKAEMKLCLDNIVIQQGRLAEAQKTLGKDEMLSMIRHGADAVIASKDATVTDDDIDTILSKAEEKTEMLNNKIKQLGENSLRNMTFDTEEGKEDGKKFNVYSFEGEDYKEKQKQKSGLPQFWIEPPKRERKQCYELDKIFNDSKKTKKSNKPPRPKNQPDIKEFQFYPKRCYQLVEKENLYYRKTIDWKVPLPTNISNPREALKKQTAEQKKIDNAKPLTKSEQAEKERLLQEGFPNWNKGEYVSFVKACEKYGRKDLKSIAQDLPSKTFKEVEEYSKMFWVKIHLLKEKDKILSNVKKGENRLKKTKGVQKAIDKAIGDCIQPLEQLNIFTASHRQKLFSPEDDRFLLTQMSEIGWHNEAASELICEKIRTIPRYRLDFRMLSRTPEDIRTRVNQLLSVMERNMNKKCEWVKFKDIAKICEKHEEEVCGISKHKNTKKTIKRKVEDDPDENDDPEEEVDEGSQAGSVSCAIGEDYSSDEDVDDTDEEEAKSENDSDVDVSVPIPTKKVKTEKPLKVKKEKVTVKAPPKPVVIRPPTPDDGSRRRSSRIRAAKNN</sequence>
<organism evidence="16 17">
    <name type="scientific">Parastrongyloides trichosuri</name>
    <name type="common">Possum-specific nematode worm</name>
    <dbReference type="NCBI Taxonomy" id="131310"/>
    <lineage>
        <taxon>Eukaryota</taxon>
        <taxon>Metazoa</taxon>
        <taxon>Ecdysozoa</taxon>
        <taxon>Nematoda</taxon>
        <taxon>Chromadorea</taxon>
        <taxon>Rhabditida</taxon>
        <taxon>Tylenchina</taxon>
        <taxon>Panagrolaimomorpha</taxon>
        <taxon>Strongyloidoidea</taxon>
        <taxon>Strongyloididae</taxon>
        <taxon>Parastrongyloides</taxon>
    </lineage>
</organism>
<dbReference type="GO" id="GO:0000785">
    <property type="term" value="C:chromatin"/>
    <property type="evidence" value="ECO:0007669"/>
    <property type="project" value="UniProtKB-ARBA"/>
</dbReference>
<evidence type="ECO:0000256" key="6">
    <source>
        <dbReference type="ARBA" id="ARBA00022806"/>
    </source>
</evidence>
<evidence type="ECO:0000313" key="16">
    <source>
        <dbReference type="Proteomes" id="UP000038045"/>
    </source>
</evidence>
<keyword evidence="3" id="KW-0677">Repeat</keyword>
<feature type="region of interest" description="Disordered" evidence="12">
    <location>
        <begin position="703"/>
        <end position="723"/>
    </location>
</feature>
<dbReference type="GO" id="GO:0003677">
    <property type="term" value="F:DNA binding"/>
    <property type="evidence" value="ECO:0007669"/>
    <property type="project" value="InterPro"/>
</dbReference>
<keyword evidence="5" id="KW-0378">Hydrolase</keyword>
<keyword evidence="6" id="KW-0347">Helicase</keyword>
<dbReference type="Proteomes" id="UP000038045">
    <property type="component" value="Unplaced"/>
</dbReference>
<dbReference type="InterPro" id="IPR049730">
    <property type="entry name" value="SNF2/RAD54-like_C"/>
</dbReference>
<comment type="similarity">
    <text evidence="2">Belongs to the SNF2/RAD54 helicase family. ISWI subfamily.</text>
</comment>
<dbReference type="Pfam" id="PF09111">
    <property type="entry name" value="SLIDE"/>
    <property type="match status" value="1"/>
</dbReference>
<feature type="domain" description="Helicase ATP-binding" evidence="13">
    <location>
        <begin position="134"/>
        <end position="299"/>
    </location>
</feature>
<dbReference type="WBParaSite" id="PTRK_0001567500.1">
    <property type="protein sequence ID" value="PTRK_0001567500.1"/>
    <property type="gene ID" value="PTRK_0001567500"/>
</dbReference>
<comment type="subcellular location">
    <subcellularLocation>
        <location evidence="1">Nucleus</location>
    </subcellularLocation>
</comment>
<evidence type="ECO:0000256" key="9">
    <source>
        <dbReference type="ARBA" id="ARBA00023015"/>
    </source>
</evidence>
<feature type="compositionally biased region" description="Acidic residues" evidence="12">
    <location>
        <begin position="1037"/>
        <end position="1059"/>
    </location>
</feature>
<dbReference type="SUPFAM" id="SSF52540">
    <property type="entry name" value="P-loop containing nucleoside triphosphate hydrolases"/>
    <property type="match status" value="2"/>
</dbReference>
<dbReference type="Pfam" id="PF00176">
    <property type="entry name" value="SNF2-rel_dom"/>
    <property type="match status" value="1"/>
</dbReference>
<evidence type="ECO:0000256" key="11">
    <source>
        <dbReference type="ARBA" id="ARBA00023242"/>
    </source>
</evidence>
<evidence type="ECO:0000256" key="3">
    <source>
        <dbReference type="ARBA" id="ARBA00022737"/>
    </source>
</evidence>
<dbReference type="SUPFAM" id="SSF101224">
    <property type="entry name" value="HAND domain of the nucleosome remodeling ATPase ISWI"/>
    <property type="match status" value="1"/>
</dbReference>
<keyword evidence="4" id="KW-0547">Nucleotide-binding</keyword>
<feature type="compositionally biased region" description="Basic residues" evidence="12">
    <location>
        <begin position="1105"/>
        <end position="1116"/>
    </location>
</feature>
<dbReference type="GO" id="GO:0005524">
    <property type="term" value="F:ATP binding"/>
    <property type="evidence" value="ECO:0007669"/>
    <property type="project" value="UniProtKB-KW"/>
</dbReference>
<evidence type="ECO:0000256" key="8">
    <source>
        <dbReference type="ARBA" id="ARBA00022853"/>
    </source>
</evidence>
<keyword evidence="8" id="KW-0156">Chromatin regulator</keyword>
<dbReference type="PROSITE" id="PS51192">
    <property type="entry name" value="HELICASE_ATP_BIND_1"/>
    <property type="match status" value="1"/>
</dbReference>
<dbReference type="InterPro" id="IPR044754">
    <property type="entry name" value="Isw1/2_DEXHc"/>
</dbReference>
<reference evidence="17" key="1">
    <citation type="submission" date="2017-02" db="UniProtKB">
        <authorList>
            <consortium name="WormBaseParasite"/>
        </authorList>
    </citation>
    <scope>IDENTIFICATION</scope>
</reference>
<dbReference type="InterPro" id="IPR000330">
    <property type="entry name" value="SNF2_N"/>
</dbReference>
<evidence type="ECO:0000256" key="7">
    <source>
        <dbReference type="ARBA" id="ARBA00022840"/>
    </source>
</evidence>
<dbReference type="Gene3D" id="3.40.50.10810">
    <property type="entry name" value="Tandem AAA-ATPase domain"/>
    <property type="match status" value="1"/>
</dbReference>
<dbReference type="InterPro" id="IPR001650">
    <property type="entry name" value="Helicase_C-like"/>
</dbReference>
<dbReference type="SMART" id="SM00487">
    <property type="entry name" value="DEXDc"/>
    <property type="match status" value="1"/>
</dbReference>
<protein>
    <submittedName>
        <fullName evidence="17">Chromatin-remodeling complex ATPase chain Iswi</fullName>
    </submittedName>
</protein>
<evidence type="ECO:0000256" key="12">
    <source>
        <dbReference type="SAM" id="MobiDB-lite"/>
    </source>
</evidence>
<dbReference type="Pfam" id="PF09110">
    <property type="entry name" value="HAND"/>
    <property type="match status" value="1"/>
</dbReference>
<evidence type="ECO:0000259" key="14">
    <source>
        <dbReference type="PROSITE" id="PS51194"/>
    </source>
</evidence>
<dbReference type="PANTHER" id="PTHR45623:SF49">
    <property type="entry name" value="SWI_SNF-RELATED MATRIX-ASSOCIATED ACTIN-DEPENDENT REGULATOR OF CHROMATIN SUBFAMILY A MEMBER 5"/>
    <property type="match status" value="1"/>
</dbReference>
<proteinExistence type="inferred from homology"/>
<dbReference type="InterPro" id="IPR017884">
    <property type="entry name" value="SANT_dom"/>
</dbReference>
<keyword evidence="7" id="KW-0067">ATP-binding</keyword>
<dbReference type="InterPro" id="IPR015194">
    <property type="entry name" value="ISWI_HAND-dom"/>
</dbReference>
<dbReference type="InterPro" id="IPR001005">
    <property type="entry name" value="SANT/Myb"/>
</dbReference>
<feature type="region of interest" description="Disordered" evidence="12">
    <location>
        <begin position="999"/>
        <end position="1116"/>
    </location>
</feature>
<dbReference type="InterPro" id="IPR015195">
    <property type="entry name" value="SLIDE"/>
</dbReference>
<feature type="compositionally biased region" description="Acidic residues" evidence="12">
    <location>
        <begin position="1008"/>
        <end position="1022"/>
    </location>
</feature>
<dbReference type="GO" id="GO:0034728">
    <property type="term" value="P:nucleosome organization"/>
    <property type="evidence" value="ECO:0007669"/>
    <property type="project" value="TreeGrafter"/>
</dbReference>
<feature type="compositionally biased region" description="Basic and acidic residues" evidence="12">
    <location>
        <begin position="1070"/>
        <end position="1084"/>
    </location>
</feature>
<keyword evidence="9" id="KW-0805">Transcription regulation</keyword>
<dbReference type="FunFam" id="3.40.50.10810:FF:000002">
    <property type="entry name" value="ISWI chromatin-remodeling complex ATPase CHR11 isoform A"/>
    <property type="match status" value="1"/>
</dbReference>
<evidence type="ECO:0000256" key="5">
    <source>
        <dbReference type="ARBA" id="ARBA00022801"/>
    </source>
</evidence>
<evidence type="ECO:0000313" key="17">
    <source>
        <dbReference type="WBParaSite" id="PTRK_0001567500.1"/>
    </source>
</evidence>
<dbReference type="InterPro" id="IPR036306">
    <property type="entry name" value="ISWI_HAND-dom_sf"/>
</dbReference>
<dbReference type="Pfam" id="PF00271">
    <property type="entry name" value="Helicase_C"/>
    <property type="match status" value="1"/>
</dbReference>
<evidence type="ECO:0000256" key="1">
    <source>
        <dbReference type="ARBA" id="ARBA00004123"/>
    </source>
</evidence>
<dbReference type="GO" id="GO:0031491">
    <property type="term" value="F:nucleosome binding"/>
    <property type="evidence" value="ECO:0007669"/>
    <property type="project" value="InterPro"/>
</dbReference>
<accession>A0A0N5A229</accession>
<dbReference type="InterPro" id="IPR009057">
    <property type="entry name" value="Homeodomain-like_sf"/>
</dbReference>
<keyword evidence="16" id="KW-1185">Reference proteome</keyword>
<feature type="domain" description="Helicase C-terminal" evidence="14">
    <location>
        <begin position="430"/>
        <end position="581"/>
    </location>
</feature>
<feature type="region of interest" description="Disordered" evidence="12">
    <location>
        <begin position="63"/>
        <end position="97"/>
    </location>
</feature>
<dbReference type="PROSITE" id="PS51194">
    <property type="entry name" value="HELICASE_CTER"/>
    <property type="match status" value="1"/>
</dbReference>
<keyword evidence="11" id="KW-0539">Nucleus</keyword>
<dbReference type="InterPro" id="IPR038718">
    <property type="entry name" value="SNF2-like_sf"/>
</dbReference>
<feature type="domain" description="SANT" evidence="15">
    <location>
        <begin position="794"/>
        <end position="846"/>
    </location>
</feature>
<name>A0A0N5A229_PARTI</name>
<dbReference type="SUPFAM" id="SSF46689">
    <property type="entry name" value="Homeodomain-like"/>
    <property type="match status" value="2"/>
</dbReference>
<dbReference type="STRING" id="131310.A0A0N5A229"/>
<dbReference type="Gene3D" id="1.10.1040.30">
    <property type="entry name" value="ISWI, HAND domain"/>
    <property type="match status" value="1"/>
</dbReference>
<feature type="compositionally biased region" description="Pro residues" evidence="12">
    <location>
        <begin position="1088"/>
        <end position="1099"/>
    </location>
</feature>
<evidence type="ECO:0000256" key="2">
    <source>
        <dbReference type="ARBA" id="ARBA00009687"/>
    </source>
</evidence>
<evidence type="ECO:0000256" key="4">
    <source>
        <dbReference type="ARBA" id="ARBA00022741"/>
    </source>
</evidence>
<dbReference type="InterPro" id="IPR014001">
    <property type="entry name" value="Helicase_ATP-bd"/>
</dbReference>
<evidence type="ECO:0000259" key="15">
    <source>
        <dbReference type="PROSITE" id="PS51293"/>
    </source>
</evidence>
<dbReference type="Gene3D" id="1.10.10.60">
    <property type="entry name" value="Homeodomain-like"/>
    <property type="match status" value="2"/>
</dbReference>
<dbReference type="PROSITE" id="PS51293">
    <property type="entry name" value="SANT"/>
    <property type="match status" value="1"/>
</dbReference>
<dbReference type="GO" id="GO:0045944">
    <property type="term" value="P:positive regulation of transcription by RNA polymerase II"/>
    <property type="evidence" value="ECO:0007669"/>
    <property type="project" value="UniProtKB-ARBA"/>
</dbReference>
<dbReference type="GO" id="GO:0005634">
    <property type="term" value="C:nucleus"/>
    <property type="evidence" value="ECO:0007669"/>
    <property type="project" value="UniProtKB-SubCell"/>
</dbReference>
<dbReference type="PANTHER" id="PTHR45623">
    <property type="entry name" value="CHROMODOMAIN-HELICASE-DNA-BINDING PROTEIN 3-RELATED-RELATED"/>
    <property type="match status" value="1"/>
</dbReference>
<keyword evidence="10" id="KW-0804">Transcription</keyword>
<feature type="compositionally biased region" description="Basic and acidic residues" evidence="12">
    <location>
        <begin position="8"/>
        <end position="19"/>
    </location>
</feature>